<keyword evidence="10" id="KW-1185">Reference proteome</keyword>
<evidence type="ECO:0000256" key="3">
    <source>
        <dbReference type="ARBA" id="ARBA00022519"/>
    </source>
</evidence>
<dbReference type="InterPro" id="IPR027417">
    <property type="entry name" value="P-loop_NTPase"/>
</dbReference>
<dbReference type="CDD" id="cd03215">
    <property type="entry name" value="ABC_Carb_Monos_II"/>
    <property type="match status" value="1"/>
</dbReference>
<dbReference type="Proteomes" id="UP000270342">
    <property type="component" value="Unassembled WGS sequence"/>
</dbReference>
<accession>A0A494XSX8</accession>
<comment type="caution">
    <text evidence="9">The sequence shown here is derived from an EMBL/GenBank/DDBJ whole genome shotgun (WGS) entry which is preliminary data.</text>
</comment>
<dbReference type="CDD" id="cd03216">
    <property type="entry name" value="ABC_Carb_Monos_I"/>
    <property type="match status" value="1"/>
</dbReference>
<gene>
    <name evidence="9" type="ORF">D7S86_15845</name>
</gene>
<dbReference type="InterPro" id="IPR003439">
    <property type="entry name" value="ABC_transporter-like_ATP-bd"/>
</dbReference>
<evidence type="ECO:0000256" key="5">
    <source>
        <dbReference type="ARBA" id="ARBA00022737"/>
    </source>
</evidence>
<dbReference type="GO" id="GO:0005524">
    <property type="term" value="F:ATP binding"/>
    <property type="evidence" value="ECO:0007669"/>
    <property type="project" value="UniProtKB-KW"/>
</dbReference>
<dbReference type="RefSeq" id="WP_121087806.1">
    <property type="nucleotide sequence ID" value="NZ_RBZU01000006.1"/>
</dbReference>
<dbReference type="GO" id="GO:0016887">
    <property type="term" value="F:ATP hydrolysis activity"/>
    <property type="evidence" value="ECO:0007669"/>
    <property type="project" value="InterPro"/>
</dbReference>
<keyword evidence="3" id="KW-0997">Cell inner membrane</keyword>
<dbReference type="InterPro" id="IPR017871">
    <property type="entry name" value="ABC_transporter-like_CS"/>
</dbReference>
<dbReference type="Pfam" id="PF00005">
    <property type="entry name" value="ABC_tran"/>
    <property type="match status" value="2"/>
</dbReference>
<keyword evidence="4" id="KW-0762">Sugar transport</keyword>
<evidence type="ECO:0000313" key="10">
    <source>
        <dbReference type="Proteomes" id="UP000270342"/>
    </source>
</evidence>
<keyword evidence="3" id="KW-0472">Membrane</keyword>
<evidence type="ECO:0000256" key="1">
    <source>
        <dbReference type="ARBA" id="ARBA00022448"/>
    </source>
</evidence>
<dbReference type="SMART" id="SM00382">
    <property type="entry name" value="AAA"/>
    <property type="match status" value="2"/>
</dbReference>
<sequence>MSGQPHTLLSVNGVKKSFGPTSVLDNVSLDVRHNELLGIAGENGAGKSTLLKIMAGVVSPDQGGMTFDGRPHVPANYAESARAGVFMVFQEQALLPNMSVIDNIALGNEAWLRAHASGRSLARVARAQLDELGLSHVRLDVVVGRLPFHVRQMIEIGRAFILAQLFDVKHPVILLDEPTAAIGEREIALLLGSVRKLLDRASFVLITHRLSEYIEFCDRTCVLKDGVNSGEVSKAEISEARLHALMVGRQRNSQFYHEHRQRQAFGAPLIEVQGLDGAGVADVSFAVRAGEIVGIGGLMGCGKEAVVRAFTGHEDFPVKGTVAISGAALPLKRRNAAAVKAGVGVVPKERKTEGAFMYMSVANNIGIAARKRVVGALGLLSQRKERAIAREQIKALGVRTSGPDQLIKNLSGGNQQKVILGRWLAAGVRVLVLDNPTRGVDVGAKEDIYKLLRDLADTDVAILLVSDDILELTGLSNRILVMREGRVSAEFDAPVDAKPTERDLVAMMT</sequence>
<dbReference type="PANTHER" id="PTHR43790">
    <property type="entry name" value="CARBOHYDRATE TRANSPORT ATP-BINDING PROTEIN MG119-RELATED"/>
    <property type="match status" value="1"/>
</dbReference>
<keyword evidence="7 9" id="KW-0067">ATP-binding</keyword>
<proteinExistence type="predicted"/>
<keyword evidence="1" id="KW-0813">Transport</keyword>
<reference evidence="9 10" key="1">
    <citation type="submission" date="2018-10" db="EMBL/GenBank/DDBJ databases">
        <title>Robbsia sp. DHC34, isolated from soil.</title>
        <authorList>
            <person name="Gao Z.-H."/>
            <person name="Qiu L.-H."/>
        </authorList>
    </citation>
    <scope>NUCLEOTIDE SEQUENCE [LARGE SCALE GENOMIC DNA]</scope>
    <source>
        <strain evidence="9 10">DHC34</strain>
    </source>
</reference>
<keyword evidence="5" id="KW-0677">Repeat</keyword>
<evidence type="ECO:0000259" key="8">
    <source>
        <dbReference type="PROSITE" id="PS50893"/>
    </source>
</evidence>
<dbReference type="AlphaFoldDB" id="A0A494XSX8"/>
<protein>
    <submittedName>
        <fullName evidence="9">Sugar ABC transporter ATP-binding protein</fullName>
    </submittedName>
</protein>
<evidence type="ECO:0000256" key="6">
    <source>
        <dbReference type="ARBA" id="ARBA00022741"/>
    </source>
</evidence>
<evidence type="ECO:0000256" key="7">
    <source>
        <dbReference type="ARBA" id="ARBA00022840"/>
    </source>
</evidence>
<dbReference type="Gene3D" id="3.40.50.300">
    <property type="entry name" value="P-loop containing nucleotide triphosphate hydrolases"/>
    <property type="match status" value="2"/>
</dbReference>
<dbReference type="PANTHER" id="PTHR43790:SF9">
    <property type="entry name" value="GALACTOFURANOSE TRANSPORTER ATP-BINDING PROTEIN YTFR"/>
    <property type="match status" value="1"/>
</dbReference>
<organism evidence="9 10">
    <name type="scientific">Pararobbsia silviterrae</name>
    <dbReference type="NCBI Taxonomy" id="1792498"/>
    <lineage>
        <taxon>Bacteria</taxon>
        <taxon>Pseudomonadati</taxon>
        <taxon>Pseudomonadota</taxon>
        <taxon>Betaproteobacteria</taxon>
        <taxon>Burkholderiales</taxon>
        <taxon>Burkholderiaceae</taxon>
        <taxon>Pararobbsia</taxon>
    </lineage>
</organism>
<dbReference type="InterPro" id="IPR050107">
    <property type="entry name" value="ABC_carbohydrate_import_ATPase"/>
</dbReference>
<dbReference type="OrthoDB" id="39350at2"/>
<evidence type="ECO:0000313" key="9">
    <source>
        <dbReference type="EMBL" id="RKP53730.1"/>
    </source>
</evidence>
<keyword evidence="6" id="KW-0547">Nucleotide-binding</keyword>
<feature type="domain" description="ABC transporter" evidence="8">
    <location>
        <begin position="9"/>
        <end position="509"/>
    </location>
</feature>
<dbReference type="PROSITE" id="PS50893">
    <property type="entry name" value="ABC_TRANSPORTER_2"/>
    <property type="match status" value="1"/>
</dbReference>
<name>A0A494XSX8_9BURK</name>
<evidence type="ECO:0000256" key="2">
    <source>
        <dbReference type="ARBA" id="ARBA00022475"/>
    </source>
</evidence>
<dbReference type="EMBL" id="RBZU01000006">
    <property type="protein sequence ID" value="RKP53730.1"/>
    <property type="molecule type" value="Genomic_DNA"/>
</dbReference>
<keyword evidence="2" id="KW-1003">Cell membrane</keyword>
<dbReference type="PROSITE" id="PS00211">
    <property type="entry name" value="ABC_TRANSPORTER_1"/>
    <property type="match status" value="1"/>
</dbReference>
<dbReference type="SUPFAM" id="SSF52540">
    <property type="entry name" value="P-loop containing nucleoside triphosphate hydrolases"/>
    <property type="match status" value="2"/>
</dbReference>
<evidence type="ECO:0000256" key="4">
    <source>
        <dbReference type="ARBA" id="ARBA00022597"/>
    </source>
</evidence>
<dbReference type="InterPro" id="IPR003593">
    <property type="entry name" value="AAA+_ATPase"/>
</dbReference>